<dbReference type="AlphaFoldDB" id="A0A9Q0MW56"/>
<protein>
    <submittedName>
        <fullName evidence="1">Uncharacterized protein</fullName>
    </submittedName>
</protein>
<evidence type="ECO:0000313" key="1">
    <source>
        <dbReference type="EMBL" id="KAJ6637677.1"/>
    </source>
</evidence>
<reference evidence="1" key="1">
    <citation type="submission" date="2022-07" db="EMBL/GenBank/DDBJ databases">
        <authorList>
            <person name="Trinca V."/>
            <person name="Uliana J.V.C."/>
            <person name="Torres T.T."/>
            <person name="Ward R.J."/>
            <person name="Monesi N."/>
        </authorList>
    </citation>
    <scope>NUCLEOTIDE SEQUENCE</scope>
    <source>
        <strain evidence="1">HSMRA1968</strain>
        <tissue evidence="1">Whole embryos</tissue>
    </source>
</reference>
<keyword evidence="2" id="KW-1185">Reference proteome</keyword>
<sequence length="71" mass="8064">MANATLIPNITRKHFKLFGIGMKAKQIAIIVFVRSEVSRMMRLGVVNKKRSLASETKDDLLQLELIDTHLL</sequence>
<name>A0A9Q0MW56_9DIPT</name>
<proteinExistence type="predicted"/>
<organism evidence="1 2">
    <name type="scientific">Pseudolycoriella hygida</name>
    <dbReference type="NCBI Taxonomy" id="35572"/>
    <lineage>
        <taxon>Eukaryota</taxon>
        <taxon>Metazoa</taxon>
        <taxon>Ecdysozoa</taxon>
        <taxon>Arthropoda</taxon>
        <taxon>Hexapoda</taxon>
        <taxon>Insecta</taxon>
        <taxon>Pterygota</taxon>
        <taxon>Neoptera</taxon>
        <taxon>Endopterygota</taxon>
        <taxon>Diptera</taxon>
        <taxon>Nematocera</taxon>
        <taxon>Sciaroidea</taxon>
        <taxon>Sciaridae</taxon>
        <taxon>Pseudolycoriella</taxon>
    </lineage>
</organism>
<gene>
    <name evidence="1" type="ORF">Bhyg_10408</name>
</gene>
<comment type="caution">
    <text evidence="1">The sequence shown here is derived from an EMBL/GenBank/DDBJ whole genome shotgun (WGS) entry which is preliminary data.</text>
</comment>
<evidence type="ECO:0000313" key="2">
    <source>
        <dbReference type="Proteomes" id="UP001151699"/>
    </source>
</evidence>
<dbReference type="EMBL" id="WJQU01000003">
    <property type="protein sequence ID" value="KAJ6637677.1"/>
    <property type="molecule type" value="Genomic_DNA"/>
</dbReference>
<dbReference type="Proteomes" id="UP001151699">
    <property type="component" value="Chromosome X"/>
</dbReference>
<accession>A0A9Q0MW56</accession>